<evidence type="ECO:0000256" key="1">
    <source>
        <dbReference type="SAM" id="Phobius"/>
    </source>
</evidence>
<proteinExistence type="predicted"/>
<dbReference type="AlphaFoldDB" id="J4KS31"/>
<dbReference type="PANTHER" id="PTHR32251">
    <property type="entry name" value="3-OXO-5-ALPHA-STEROID 4-DEHYDROGENASE"/>
    <property type="match status" value="1"/>
</dbReference>
<dbReference type="HOGENOM" id="CLU_043418_3_1_6"/>
<dbReference type="STRING" id="1123866.NT01SARS_0479"/>
<evidence type="ECO:0000313" key="3">
    <source>
        <dbReference type="Proteomes" id="UP000010305"/>
    </source>
</evidence>
<evidence type="ECO:0000313" key="2">
    <source>
        <dbReference type="EMBL" id="EJP71994.1"/>
    </source>
</evidence>
<dbReference type="InterPro" id="IPR010721">
    <property type="entry name" value="UstE-like"/>
</dbReference>
<protein>
    <submittedName>
        <fullName evidence="2">Putative membrane protein</fullName>
    </submittedName>
</protein>
<feature type="transmembrane region" description="Helical" evidence="1">
    <location>
        <begin position="6"/>
        <end position="27"/>
    </location>
</feature>
<dbReference type="Gene3D" id="1.20.120.1630">
    <property type="match status" value="1"/>
</dbReference>
<keyword evidence="1" id="KW-0812">Transmembrane</keyword>
<organism evidence="2 3">
    <name type="scientific">SAR86 cluster bacterium SAR86A</name>
    <dbReference type="NCBI Taxonomy" id="1123866"/>
    <lineage>
        <taxon>Bacteria</taxon>
        <taxon>Pseudomonadati</taxon>
        <taxon>Pseudomonadota</taxon>
        <taxon>Gammaproteobacteria</taxon>
        <taxon>SAR86 cluster</taxon>
    </lineage>
</organism>
<feature type="transmembrane region" description="Helical" evidence="1">
    <location>
        <begin position="73"/>
        <end position="100"/>
    </location>
</feature>
<name>J4KS31_9GAMM</name>
<keyword evidence="1" id="KW-0472">Membrane</keyword>
<dbReference type="Pfam" id="PF06966">
    <property type="entry name" value="DUF1295"/>
    <property type="match status" value="1"/>
</dbReference>
<sequence>MFTSKLSSLTICFVIYLLAFYFSFILLPETINNIWLKITIWHIYATLFVYFGSLVLKNSSLYDPFWSVAPLAIVIYLATISENSFLTNLIILIPIIFWGIRLTRNWIFGWPGLSHEDFRYIDLKNTYWIKSEINNLFGIHLFPTLIVNLSLYPLLYVFTFEISITFSLCISLLFTLLAVVLETIADEQMRNFRNNPANKGKTMKFKLWKYSRHPNYLGELLFWFGICLIGINSDAAPILIILCPIPMMMLFVFVSCPLMDERSLKNRSDYQEYMEKTSQLLLLPPKQ</sequence>
<dbReference type="PROSITE" id="PS50244">
    <property type="entry name" value="S5A_REDUCTASE"/>
    <property type="match status" value="1"/>
</dbReference>
<feature type="transmembrane region" description="Helical" evidence="1">
    <location>
        <begin position="237"/>
        <end position="258"/>
    </location>
</feature>
<feature type="transmembrane region" description="Helical" evidence="1">
    <location>
        <begin position="34"/>
        <end position="53"/>
    </location>
</feature>
<reference evidence="2 3" key="1">
    <citation type="journal article" date="2012" name="ISME J.">
        <title>Genomic insights to SAR86, an abundant and uncultivated marine bacterial lineage.</title>
        <authorList>
            <person name="Dupont C.L."/>
            <person name="Rusch D.B."/>
            <person name="Yooseph S."/>
            <person name="Lombardo M.J."/>
            <person name="Richter R.A."/>
            <person name="Valas R."/>
            <person name="Novotny M."/>
            <person name="Yee-Greenbaum J."/>
            <person name="Selengut J.D."/>
            <person name="Haft D.H."/>
            <person name="Halpern A.L."/>
            <person name="Lasken R.S."/>
            <person name="Nealson K."/>
            <person name="Friedman R."/>
            <person name="Venter J.C."/>
        </authorList>
    </citation>
    <scope>NUCLEOTIDE SEQUENCE [LARGE SCALE GENOMIC DNA]</scope>
</reference>
<accession>J4KS31</accession>
<keyword evidence="1" id="KW-1133">Transmembrane helix</keyword>
<feature type="transmembrane region" description="Helical" evidence="1">
    <location>
        <begin position="164"/>
        <end position="185"/>
    </location>
</feature>
<gene>
    <name evidence="2" type="ORF">NT01SARS_0479</name>
</gene>
<dbReference type="PANTHER" id="PTHR32251:SF23">
    <property type="entry name" value="3-OXO-5-ALPHA-STEROID 4-DEHYDROGENASE (DUF1295)"/>
    <property type="match status" value="1"/>
</dbReference>
<dbReference type="GO" id="GO:0016020">
    <property type="term" value="C:membrane"/>
    <property type="evidence" value="ECO:0007669"/>
    <property type="project" value="TreeGrafter"/>
</dbReference>
<dbReference type="EMBL" id="JH611156">
    <property type="protein sequence ID" value="EJP71994.1"/>
    <property type="molecule type" value="Genomic_DNA"/>
</dbReference>
<feature type="transmembrane region" description="Helical" evidence="1">
    <location>
        <begin position="136"/>
        <end position="158"/>
    </location>
</feature>
<dbReference type="Proteomes" id="UP000010305">
    <property type="component" value="Unassembled WGS sequence"/>
</dbReference>
<feature type="transmembrane region" description="Helical" evidence="1">
    <location>
        <begin position="213"/>
        <end position="231"/>
    </location>
</feature>